<dbReference type="Gene3D" id="3.30.70.60">
    <property type="match status" value="1"/>
</dbReference>
<keyword evidence="2" id="KW-0812">Transmembrane</keyword>
<dbReference type="EMBL" id="PJNH01000004">
    <property type="protein sequence ID" value="PKR76946.1"/>
    <property type="molecule type" value="Genomic_DNA"/>
</dbReference>
<dbReference type="OrthoDB" id="2427034at2"/>
<organism evidence="3 4">
    <name type="scientific">Halalkalibacillus sediminis</name>
    <dbReference type="NCBI Taxonomy" id="2018042"/>
    <lineage>
        <taxon>Bacteria</taxon>
        <taxon>Bacillati</taxon>
        <taxon>Bacillota</taxon>
        <taxon>Bacilli</taxon>
        <taxon>Bacillales</taxon>
        <taxon>Bacillaceae</taxon>
        <taxon>Halalkalibacillus</taxon>
    </lineage>
</organism>
<dbReference type="AlphaFoldDB" id="A0A2I0QRI4"/>
<evidence type="ECO:0000256" key="1">
    <source>
        <dbReference type="SAM" id="Coils"/>
    </source>
</evidence>
<dbReference type="RefSeq" id="WP_101332696.1">
    <property type="nucleotide sequence ID" value="NZ_PJNH01000004.1"/>
</dbReference>
<evidence type="ECO:0000256" key="2">
    <source>
        <dbReference type="SAM" id="Phobius"/>
    </source>
</evidence>
<dbReference type="Pfam" id="PF04350">
    <property type="entry name" value="PilO"/>
    <property type="match status" value="1"/>
</dbReference>
<accession>A0A2I0QRI4</accession>
<keyword evidence="2" id="KW-1133">Transmembrane helix</keyword>
<dbReference type="InterPro" id="IPR007445">
    <property type="entry name" value="PilO"/>
</dbReference>
<dbReference type="GO" id="GO:0043683">
    <property type="term" value="P:type IV pilus assembly"/>
    <property type="evidence" value="ECO:0007669"/>
    <property type="project" value="InterPro"/>
</dbReference>
<gene>
    <name evidence="3" type="ORF">CEY16_14160</name>
</gene>
<proteinExistence type="predicted"/>
<keyword evidence="4" id="KW-1185">Reference proteome</keyword>
<keyword evidence="1" id="KW-0175">Coiled coil</keyword>
<feature type="coiled-coil region" evidence="1">
    <location>
        <begin position="37"/>
        <end position="64"/>
    </location>
</feature>
<sequence>MTLNKKHKIILTLWLFILAIASAVVYYFIILDQEKVIAQKEESITFEERKSDALKDRLENEEFEAIPVDGLRAQLPESLKEDELVRMLDQTASSTSTIIQNYTFEEEIEQQQSSEDEPDEFAELEQFSLQISGVTNSMRGFERFLNEIEGFDRIVSVENMQFQNGEEEVTYQITLKVFSE</sequence>
<comment type="caution">
    <text evidence="3">The sequence shown here is derived from an EMBL/GenBank/DDBJ whole genome shotgun (WGS) entry which is preliminary data.</text>
</comment>
<dbReference type="Proteomes" id="UP000243524">
    <property type="component" value="Unassembled WGS sequence"/>
</dbReference>
<name>A0A2I0QRI4_9BACI</name>
<feature type="transmembrane region" description="Helical" evidence="2">
    <location>
        <begin position="9"/>
        <end position="29"/>
    </location>
</feature>
<reference evidence="3 4" key="1">
    <citation type="submission" date="2017-06" db="EMBL/GenBank/DDBJ databases">
        <title>the draft geome sequence of Illustriluteabacillus marina B3227.</title>
        <authorList>
            <person name="He R.-H."/>
            <person name="Du Z.-J."/>
        </authorList>
    </citation>
    <scope>NUCLEOTIDE SEQUENCE [LARGE SCALE GENOMIC DNA]</scope>
    <source>
        <strain evidence="3 4">B3227</strain>
    </source>
</reference>
<keyword evidence="2" id="KW-0472">Membrane</keyword>
<evidence type="ECO:0000313" key="3">
    <source>
        <dbReference type="EMBL" id="PKR76946.1"/>
    </source>
</evidence>
<dbReference type="GO" id="GO:0043107">
    <property type="term" value="P:type IV pilus-dependent motility"/>
    <property type="evidence" value="ECO:0007669"/>
    <property type="project" value="InterPro"/>
</dbReference>
<evidence type="ECO:0000313" key="4">
    <source>
        <dbReference type="Proteomes" id="UP000243524"/>
    </source>
</evidence>
<protein>
    <recommendedName>
        <fullName evidence="5">Pilus assembly protein PilO</fullName>
    </recommendedName>
</protein>
<evidence type="ECO:0008006" key="5">
    <source>
        <dbReference type="Google" id="ProtNLM"/>
    </source>
</evidence>
<dbReference type="InterPro" id="IPR014717">
    <property type="entry name" value="Transl_elong_EF1B/ribsomal_bS6"/>
</dbReference>